<evidence type="ECO:0000313" key="1">
    <source>
        <dbReference type="EMBL" id="GAO15485.1"/>
    </source>
</evidence>
<organism evidence="1 2">
    <name type="scientific">Ustilaginoidea virens</name>
    <name type="common">Rice false smut fungus</name>
    <name type="synonym">Villosiclava virens</name>
    <dbReference type="NCBI Taxonomy" id="1159556"/>
    <lineage>
        <taxon>Eukaryota</taxon>
        <taxon>Fungi</taxon>
        <taxon>Dikarya</taxon>
        <taxon>Ascomycota</taxon>
        <taxon>Pezizomycotina</taxon>
        <taxon>Sordariomycetes</taxon>
        <taxon>Hypocreomycetidae</taxon>
        <taxon>Hypocreales</taxon>
        <taxon>Clavicipitaceae</taxon>
        <taxon>Ustilaginoidea</taxon>
    </lineage>
</organism>
<protein>
    <submittedName>
        <fullName evidence="1">Uncharacterized protein</fullName>
    </submittedName>
</protein>
<comment type="caution">
    <text evidence="1">The sequence shown here is derived from an EMBL/GenBank/DDBJ whole genome shotgun (WGS) entry which is preliminary data.</text>
</comment>
<reference evidence="2" key="1">
    <citation type="journal article" date="2016" name="Genome Announc.">
        <title>Genome sequence of Ustilaginoidea virens IPU010, a rice pathogenic fungus causing false smut.</title>
        <authorList>
            <person name="Kumagai T."/>
            <person name="Ishii T."/>
            <person name="Terai G."/>
            <person name="Umemura M."/>
            <person name="Machida M."/>
            <person name="Asai K."/>
        </authorList>
    </citation>
    <scope>NUCLEOTIDE SEQUENCE [LARGE SCALE GENOMIC DNA]</scope>
    <source>
        <strain evidence="2">IPU010</strain>
    </source>
</reference>
<dbReference type="EMBL" id="BBTG02000040">
    <property type="protein sequence ID" value="GAO15485.1"/>
    <property type="molecule type" value="Genomic_DNA"/>
</dbReference>
<accession>A0A1B5KWQ7</accession>
<name>A0A1B5KWQ7_USTVR</name>
<gene>
    <name evidence="1" type="ORF">UVI_02052440</name>
</gene>
<evidence type="ECO:0000313" key="2">
    <source>
        <dbReference type="Proteomes" id="UP000054053"/>
    </source>
</evidence>
<sequence length="73" mass="8101">MSGKVGQGEMPRPPYGVVQWLKPDTLLCRRNILLTGLLDLLDLLDATNQDIDYAQPRRIQQTYSVGWLAAGCG</sequence>
<proteinExistence type="predicted"/>
<dbReference type="Proteomes" id="UP000054053">
    <property type="component" value="Unassembled WGS sequence"/>
</dbReference>
<dbReference type="AlphaFoldDB" id="A0A1B5KWQ7"/>